<dbReference type="AlphaFoldDB" id="A0A5S3ZAB1"/>
<sequence>MTATAKQITQNPVPSLEAIEGSHTPQGLREIRALLGDERHTPKHVYTQVLSERERTILCFAAGLKRTDIDKPFSQLSYEQRDALRKAVLELDEIVKAFTSANAMAPAKFYQGAKRTVTSGHFDPANQLPKQH</sequence>
<accession>A0A5S3ZAB1</accession>
<reference evidence="3" key="2">
    <citation type="submission" date="2019-06" db="EMBL/GenBank/DDBJ databases">
        <title>Co-occurence of chitin degradation, pigmentation and bioactivity in marine Pseudoalteromonas.</title>
        <authorList>
            <person name="Sonnenschein E.C."/>
            <person name="Bech P.K."/>
        </authorList>
    </citation>
    <scope>NUCLEOTIDE SEQUENCE [LARGE SCALE GENOMIC DNA]</scope>
    <source>
        <strain evidence="3">S2897</strain>
    </source>
</reference>
<feature type="compositionally biased region" description="Polar residues" evidence="1">
    <location>
        <begin position="1"/>
        <end position="13"/>
    </location>
</feature>
<reference evidence="2 3" key="1">
    <citation type="submission" date="2017-12" db="EMBL/GenBank/DDBJ databases">
        <authorList>
            <person name="Paulsen S."/>
            <person name="Gram L.K."/>
        </authorList>
    </citation>
    <scope>NUCLEOTIDE SEQUENCE [LARGE SCALE GENOMIC DNA]</scope>
    <source>
        <strain evidence="2 3">S2897</strain>
    </source>
</reference>
<organism evidence="2 3">
    <name type="scientific">Pseudoalteromonas ruthenica</name>
    <dbReference type="NCBI Taxonomy" id="151081"/>
    <lineage>
        <taxon>Bacteria</taxon>
        <taxon>Pseudomonadati</taxon>
        <taxon>Pseudomonadota</taxon>
        <taxon>Gammaproteobacteria</taxon>
        <taxon>Alteromonadales</taxon>
        <taxon>Pseudoalteromonadaceae</taxon>
        <taxon>Pseudoalteromonas</taxon>
    </lineage>
</organism>
<dbReference type="RefSeq" id="WP_138547407.1">
    <property type="nucleotide sequence ID" value="NZ_PNCG01000002.1"/>
</dbReference>
<evidence type="ECO:0000256" key="1">
    <source>
        <dbReference type="SAM" id="MobiDB-lite"/>
    </source>
</evidence>
<dbReference type="EMBL" id="PNCG01000002">
    <property type="protein sequence ID" value="TMP88537.1"/>
    <property type="molecule type" value="Genomic_DNA"/>
</dbReference>
<evidence type="ECO:0000313" key="3">
    <source>
        <dbReference type="Proteomes" id="UP000305874"/>
    </source>
</evidence>
<dbReference type="Proteomes" id="UP000305874">
    <property type="component" value="Unassembled WGS sequence"/>
</dbReference>
<name>A0A5S3ZAB1_9GAMM</name>
<comment type="caution">
    <text evidence="2">The sequence shown here is derived from an EMBL/GenBank/DDBJ whole genome shotgun (WGS) entry which is preliminary data.</text>
</comment>
<proteinExistence type="predicted"/>
<protein>
    <submittedName>
        <fullName evidence="2">Uncharacterized protein</fullName>
    </submittedName>
</protein>
<feature type="region of interest" description="Disordered" evidence="1">
    <location>
        <begin position="1"/>
        <end position="24"/>
    </location>
</feature>
<gene>
    <name evidence="2" type="ORF">CWC05_03650</name>
</gene>
<evidence type="ECO:0000313" key="2">
    <source>
        <dbReference type="EMBL" id="TMP88537.1"/>
    </source>
</evidence>